<dbReference type="InterPro" id="IPR042183">
    <property type="entry name" value="MmgE/PrpD_sf_1"/>
</dbReference>
<dbReference type="InterPro" id="IPR036148">
    <property type="entry name" value="MmgE/PrpD_sf"/>
</dbReference>
<dbReference type="InterPro" id="IPR005656">
    <property type="entry name" value="MmgE_PrpD"/>
</dbReference>
<dbReference type="Pfam" id="PF03972">
    <property type="entry name" value="MmgE_PrpD_N"/>
    <property type="match status" value="1"/>
</dbReference>
<dbReference type="GO" id="GO:0016829">
    <property type="term" value="F:lyase activity"/>
    <property type="evidence" value="ECO:0007669"/>
    <property type="project" value="InterPro"/>
</dbReference>
<dbReference type="PANTHER" id="PTHR16943:SF8">
    <property type="entry name" value="2-METHYLCITRATE DEHYDRATASE"/>
    <property type="match status" value="1"/>
</dbReference>
<name>A0A1N5VT09_9ARCH</name>
<evidence type="ECO:0000313" key="4">
    <source>
        <dbReference type="EMBL" id="SIM75998.1"/>
    </source>
</evidence>
<dbReference type="EMBL" id="LT671858">
    <property type="protein sequence ID" value="SIM75998.1"/>
    <property type="molecule type" value="Genomic_DNA"/>
</dbReference>
<protein>
    <submittedName>
        <fullName evidence="4">2-methylcitrate dehydratase</fullName>
    </submittedName>
</protein>
<reference evidence="4 5" key="1">
    <citation type="submission" date="2016-04" db="EMBL/GenBank/DDBJ databases">
        <authorList>
            <person name="Evans L.H."/>
            <person name="Alamgir A."/>
            <person name="Owens N."/>
            <person name="Weber N.D."/>
            <person name="Virtaneva K."/>
            <person name="Barbian K."/>
            <person name="Babar A."/>
            <person name="Rosenke K."/>
        </authorList>
    </citation>
    <scope>NUCLEOTIDE SEQUENCE [LARGE SCALE GENOMIC DNA]</scope>
    <source>
        <strain evidence="5">S5(T) (JCM 30642 \VKM B-2941)</strain>
    </source>
</reference>
<dbReference type="InterPro" id="IPR042188">
    <property type="entry name" value="MmgE/PrpD_sf_2"/>
</dbReference>
<dbReference type="Gene3D" id="3.30.1330.120">
    <property type="entry name" value="2-methylcitrate dehydratase PrpD"/>
    <property type="match status" value="1"/>
</dbReference>
<gene>
    <name evidence="4" type="ORF">CSP5_1499</name>
</gene>
<evidence type="ECO:0000259" key="2">
    <source>
        <dbReference type="Pfam" id="PF03972"/>
    </source>
</evidence>
<evidence type="ECO:0000313" key="5">
    <source>
        <dbReference type="Proteomes" id="UP000195607"/>
    </source>
</evidence>
<dbReference type="InterPro" id="IPR045336">
    <property type="entry name" value="MmgE_PrpD_N"/>
</dbReference>
<proteinExistence type="inferred from homology"/>
<comment type="similarity">
    <text evidence="1">Belongs to the PrpD family.</text>
</comment>
<dbReference type="GeneID" id="41588741"/>
<dbReference type="AlphaFoldDB" id="A0A1N5VT09"/>
<dbReference type="InterPro" id="IPR045337">
    <property type="entry name" value="MmgE_PrpD_C"/>
</dbReference>
<feature type="domain" description="MmgE/PrpD C-terminal" evidence="3">
    <location>
        <begin position="259"/>
        <end position="410"/>
    </location>
</feature>
<evidence type="ECO:0000256" key="1">
    <source>
        <dbReference type="ARBA" id="ARBA00006174"/>
    </source>
</evidence>
<sequence length="441" mass="49327">MDKIVSEIWNMAQGKSAPSGPSEMDELKKRVADIAFTSYGALKAEPVKIMKKSLLPSSGKKNATIFFTRDRASVEIATMINGTTTRYLDFNDTYLSKEALHPSDNIPPLIAMAESEELDGKKVLDAARVSYETVCALSDAVSIRDRGWDHVTYISISSGAGLAHLLDLSEEGFAHTINLALNNNISMRQTRAGELSMWKGATAANACRNSVFAANLAQEGFTGPAPIFEGEMGFIKQVSGNLNMDFSKSRILKTMIKNYPVEYHAMSAAEVASNLRKKMKGKIRKVEVETFTVAHTIIIKDPEKLRPKTRETADHSMPYIIALTLVKGDPTPQSYENDLLMDKEILSVIDKMKFKITDRFDKMYPEFLPVKIKVETDEGVFEEEMDAPKGHNKKPYTWDDLKKKGTRVMSEDSSSSIIEFARSFENRSMKEFMEVLRNVKA</sequence>
<dbReference type="Gene3D" id="1.10.4100.10">
    <property type="entry name" value="2-methylcitrate dehydratase PrpD"/>
    <property type="match status" value="1"/>
</dbReference>
<evidence type="ECO:0000259" key="3">
    <source>
        <dbReference type="Pfam" id="PF19305"/>
    </source>
</evidence>
<accession>A0A1N5VT09</accession>
<dbReference type="Proteomes" id="UP000195607">
    <property type="component" value="Chromosome I"/>
</dbReference>
<organism evidence="4 5">
    <name type="scientific">Cuniculiplasma divulgatum</name>
    <dbReference type="NCBI Taxonomy" id="1673428"/>
    <lineage>
        <taxon>Archaea</taxon>
        <taxon>Methanobacteriati</taxon>
        <taxon>Thermoplasmatota</taxon>
        <taxon>Thermoplasmata</taxon>
        <taxon>Thermoplasmatales</taxon>
        <taxon>Cuniculiplasmataceae</taxon>
        <taxon>Cuniculiplasma</taxon>
    </lineage>
</organism>
<feature type="domain" description="MmgE/PrpD N-terminal" evidence="2">
    <location>
        <begin position="24"/>
        <end position="245"/>
    </location>
</feature>
<dbReference type="PANTHER" id="PTHR16943">
    <property type="entry name" value="2-METHYLCITRATE DEHYDRATASE-RELATED"/>
    <property type="match status" value="1"/>
</dbReference>
<dbReference type="RefSeq" id="WP_021790095.1">
    <property type="nucleotide sequence ID" value="NZ_LT671858.1"/>
</dbReference>
<dbReference type="SUPFAM" id="SSF103378">
    <property type="entry name" value="2-methylcitrate dehydratase PrpD"/>
    <property type="match status" value="1"/>
</dbReference>
<dbReference type="Pfam" id="PF19305">
    <property type="entry name" value="MmgE_PrpD_C"/>
    <property type="match status" value="1"/>
</dbReference>